<dbReference type="GO" id="GO:0005886">
    <property type="term" value="C:plasma membrane"/>
    <property type="evidence" value="ECO:0007669"/>
    <property type="project" value="UniProtKB-SubCell"/>
</dbReference>
<evidence type="ECO:0000256" key="11">
    <source>
        <dbReference type="ARBA" id="ARBA00025614"/>
    </source>
</evidence>
<dbReference type="EMBL" id="WAIE01000003">
    <property type="protein sequence ID" value="KAB1441867.1"/>
    <property type="molecule type" value="Genomic_DNA"/>
</dbReference>
<keyword evidence="2 13" id="KW-0813">Transport</keyword>
<evidence type="ECO:0000256" key="9">
    <source>
        <dbReference type="ARBA" id="ARBA00023310"/>
    </source>
</evidence>
<evidence type="ECO:0000256" key="13">
    <source>
        <dbReference type="HAMAP-Rule" id="MF_01398"/>
    </source>
</evidence>
<keyword evidence="16" id="KW-0732">Signal</keyword>
<dbReference type="AlphaFoldDB" id="A0A6N6N2S1"/>
<dbReference type="PANTHER" id="PTHR33445:SF1">
    <property type="entry name" value="ATP SYNTHASE SUBUNIT B"/>
    <property type="match status" value="1"/>
</dbReference>
<evidence type="ECO:0000256" key="4">
    <source>
        <dbReference type="ARBA" id="ARBA00022692"/>
    </source>
</evidence>
<organism evidence="17 18">
    <name type="scientific">Pseudodesulfovibrio senegalensis</name>
    <dbReference type="NCBI Taxonomy" id="1721087"/>
    <lineage>
        <taxon>Bacteria</taxon>
        <taxon>Pseudomonadati</taxon>
        <taxon>Thermodesulfobacteriota</taxon>
        <taxon>Desulfovibrionia</taxon>
        <taxon>Desulfovibrionales</taxon>
        <taxon>Desulfovibrionaceae</taxon>
    </lineage>
</organism>
<comment type="subunit">
    <text evidence="13">F-type ATPases have 2 components, F(1) - the catalytic core - and F(0) - the membrane proton channel. F(1) has five subunits: alpha(3), beta(3), gamma(1), delta(1), epsilon(1). F(0) has three main subunits: a(1), b(2) and c(10-14). The alpha and beta chains form an alternating ring which encloses part of the gamma chain. F(1) is attached to F(0) by a central stalk formed by the gamma and epsilon chains, while a peripheral stalk is formed by the delta and b chains.</text>
</comment>
<comment type="function">
    <text evidence="10 13">F(1)F(0) ATP synthase produces ATP from ADP in the presence of a proton or sodium gradient. F-type ATPases consist of two structural domains, F(1) containing the extramembraneous catalytic core and F(0) containing the membrane proton channel, linked together by a central stalk and a peripheral stalk. During catalysis, ATP synthesis in the catalytic domain of F(1) is coupled via a rotary mechanism of the central stalk subunits to proton translocation.</text>
</comment>
<comment type="subcellular location">
    <subcellularLocation>
        <location evidence="13">Cell membrane</location>
        <topology evidence="13">Single-pass membrane protein</topology>
    </subcellularLocation>
    <subcellularLocation>
        <location evidence="12">Endomembrane system</location>
        <topology evidence="12">Single-pass membrane protein</topology>
    </subcellularLocation>
</comment>
<evidence type="ECO:0000256" key="2">
    <source>
        <dbReference type="ARBA" id="ARBA00022448"/>
    </source>
</evidence>
<feature type="signal peptide" evidence="16">
    <location>
        <begin position="1"/>
        <end position="22"/>
    </location>
</feature>
<keyword evidence="7 13" id="KW-0406">Ion transport</keyword>
<dbReference type="Pfam" id="PF00430">
    <property type="entry name" value="ATP-synt_B"/>
    <property type="match status" value="1"/>
</dbReference>
<reference evidence="17 18" key="1">
    <citation type="journal article" date="2017" name="Int. J. Syst. Evol. Microbiol.">
        <title>Desulfovibrio senegalensis sp. nov., a mesophilic sulfate reducer isolated from marine sediment.</title>
        <authorList>
            <person name="Thioye A."/>
            <person name="Gam Z.B.A."/>
            <person name="Mbengue M."/>
            <person name="Cayol J.L."/>
            <person name="Joseph-Bartoli M."/>
            <person name="Toure-Kane C."/>
            <person name="Labat M."/>
        </authorList>
    </citation>
    <scope>NUCLEOTIDE SEQUENCE [LARGE SCALE GENOMIC DNA]</scope>
    <source>
        <strain evidence="17 18">DSM 101509</strain>
    </source>
</reference>
<gene>
    <name evidence="13" type="primary">atpF</name>
    <name evidence="17" type="ORF">F8A88_09785</name>
</gene>
<dbReference type="PANTHER" id="PTHR33445">
    <property type="entry name" value="ATP SYNTHASE SUBUNIT B', CHLOROPLASTIC"/>
    <property type="match status" value="1"/>
</dbReference>
<evidence type="ECO:0000256" key="10">
    <source>
        <dbReference type="ARBA" id="ARBA00025198"/>
    </source>
</evidence>
<keyword evidence="8 13" id="KW-0472">Membrane</keyword>
<evidence type="ECO:0000256" key="15">
    <source>
        <dbReference type="SAM" id="Coils"/>
    </source>
</evidence>
<keyword evidence="13" id="KW-1003">Cell membrane</keyword>
<keyword evidence="18" id="KW-1185">Reference proteome</keyword>
<evidence type="ECO:0000313" key="18">
    <source>
        <dbReference type="Proteomes" id="UP000438699"/>
    </source>
</evidence>
<dbReference type="OrthoDB" id="5471016at2"/>
<proteinExistence type="inferred from homology"/>
<dbReference type="CDD" id="cd06503">
    <property type="entry name" value="ATP-synt_Fo_b"/>
    <property type="match status" value="1"/>
</dbReference>
<dbReference type="GO" id="GO:0046933">
    <property type="term" value="F:proton-transporting ATP synthase activity, rotational mechanism"/>
    <property type="evidence" value="ECO:0007669"/>
    <property type="project" value="UniProtKB-UniRule"/>
</dbReference>
<dbReference type="InterPro" id="IPR002146">
    <property type="entry name" value="ATP_synth_b/b'su_bac/chlpt"/>
</dbReference>
<evidence type="ECO:0000256" key="6">
    <source>
        <dbReference type="ARBA" id="ARBA00022989"/>
    </source>
</evidence>
<comment type="similarity">
    <text evidence="1 13 14">Belongs to the ATPase B chain family.</text>
</comment>
<dbReference type="GO" id="GO:0012505">
    <property type="term" value="C:endomembrane system"/>
    <property type="evidence" value="ECO:0007669"/>
    <property type="project" value="UniProtKB-SubCell"/>
</dbReference>
<dbReference type="GO" id="GO:0046961">
    <property type="term" value="F:proton-transporting ATPase activity, rotational mechanism"/>
    <property type="evidence" value="ECO:0007669"/>
    <property type="project" value="TreeGrafter"/>
</dbReference>
<evidence type="ECO:0000313" key="17">
    <source>
        <dbReference type="EMBL" id="KAB1441867.1"/>
    </source>
</evidence>
<sequence>MKRVHVILAVAVCMLAGTAAHASEGGVSSDQLWNYLWRVVNFIVVVAIIWKLAGSKIKDLLSGRQQEIKQNLDDLQTRQADAEKKLRDVEKSIANLEQEKKAILEEARSQGEALKVAIEEKAISDADLIREQAKKTAANEALGAVESIRAEVAEMVVQAAEKIVQEKLSDADHDKLVDEYLTKVVLN</sequence>
<keyword evidence="6 13" id="KW-1133">Transmembrane helix</keyword>
<evidence type="ECO:0000256" key="7">
    <source>
        <dbReference type="ARBA" id="ARBA00023065"/>
    </source>
</evidence>
<name>A0A6N6N2S1_9BACT</name>
<comment type="function">
    <text evidence="11">Component of the F(0) channel, it forms part of the peripheral stalk, linking F(1) to F(0). The b'-subunit is a diverged and duplicated form of b found in plants and photosynthetic bacteria.</text>
</comment>
<evidence type="ECO:0000256" key="3">
    <source>
        <dbReference type="ARBA" id="ARBA00022547"/>
    </source>
</evidence>
<feature type="chain" id="PRO_5026847294" description="ATP synthase subunit b" evidence="16">
    <location>
        <begin position="23"/>
        <end position="187"/>
    </location>
</feature>
<dbReference type="GO" id="GO:0045259">
    <property type="term" value="C:proton-transporting ATP synthase complex"/>
    <property type="evidence" value="ECO:0007669"/>
    <property type="project" value="UniProtKB-KW"/>
</dbReference>
<evidence type="ECO:0000256" key="12">
    <source>
        <dbReference type="ARBA" id="ARBA00037847"/>
    </source>
</evidence>
<protein>
    <recommendedName>
        <fullName evidence="13">ATP synthase subunit b</fullName>
    </recommendedName>
    <alternativeName>
        <fullName evidence="13">ATP synthase F(0) sector subunit b</fullName>
    </alternativeName>
    <alternativeName>
        <fullName evidence="13">ATPase subunit I</fullName>
    </alternativeName>
    <alternativeName>
        <fullName evidence="13">F-type ATPase subunit b</fullName>
        <shortName evidence="13">F-ATPase subunit b</shortName>
    </alternativeName>
</protein>
<evidence type="ECO:0000256" key="14">
    <source>
        <dbReference type="RuleBase" id="RU003848"/>
    </source>
</evidence>
<dbReference type="InterPro" id="IPR050059">
    <property type="entry name" value="ATP_synthase_B_chain"/>
</dbReference>
<evidence type="ECO:0000256" key="1">
    <source>
        <dbReference type="ARBA" id="ARBA00005513"/>
    </source>
</evidence>
<accession>A0A6N6N2S1</accession>
<evidence type="ECO:0000256" key="16">
    <source>
        <dbReference type="SAM" id="SignalP"/>
    </source>
</evidence>
<comment type="caution">
    <text evidence="17">The sequence shown here is derived from an EMBL/GenBank/DDBJ whole genome shotgun (WGS) entry which is preliminary data.</text>
</comment>
<keyword evidence="5 13" id="KW-0375">Hydrogen ion transport</keyword>
<dbReference type="HAMAP" id="MF_01398">
    <property type="entry name" value="ATP_synth_b_bprime"/>
    <property type="match status" value="1"/>
</dbReference>
<evidence type="ECO:0000256" key="8">
    <source>
        <dbReference type="ARBA" id="ARBA00023136"/>
    </source>
</evidence>
<keyword evidence="3 13" id="KW-0138">CF(0)</keyword>
<keyword evidence="9 13" id="KW-0066">ATP synthesis</keyword>
<evidence type="ECO:0000256" key="5">
    <source>
        <dbReference type="ARBA" id="ARBA00022781"/>
    </source>
</evidence>
<feature type="coiled-coil region" evidence="15">
    <location>
        <begin position="58"/>
        <end position="113"/>
    </location>
</feature>
<keyword evidence="4 13" id="KW-0812">Transmembrane</keyword>
<dbReference type="Proteomes" id="UP000438699">
    <property type="component" value="Unassembled WGS sequence"/>
</dbReference>
<feature type="transmembrane region" description="Helical" evidence="13">
    <location>
        <begin position="32"/>
        <end position="53"/>
    </location>
</feature>
<keyword evidence="15" id="KW-0175">Coiled coil</keyword>